<proteinExistence type="predicted"/>
<dbReference type="EMBL" id="BMLF01000001">
    <property type="protein sequence ID" value="GGL91167.1"/>
    <property type="molecule type" value="Genomic_DNA"/>
</dbReference>
<dbReference type="Gene3D" id="3.10.129.10">
    <property type="entry name" value="Hotdog Thioesterase"/>
    <property type="match status" value="1"/>
</dbReference>
<dbReference type="Proteomes" id="UP000649829">
    <property type="component" value="Unassembled WGS sequence"/>
</dbReference>
<evidence type="ECO:0000256" key="1">
    <source>
        <dbReference type="SAM" id="MobiDB-lite"/>
    </source>
</evidence>
<feature type="compositionally biased region" description="Polar residues" evidence="1">
    <location>
        <begin position="1"/>
        <end position="11"/>
    </location>
</feature>
<accession>A0A917SNR9</accession>
<dbReference type="SUPFAM" id="SSF54637">
    <property type="entry name" value="Thioesterase/thiol ester dehydrase-isomerase"/>
    <property type="match status" value="1"/>
</dbReference>
<dbReference type="CDD" id="cd00586">
    <property type="entry name" value="4HBT"/>
    <property type="match status" value="1"/>
</dbReference>
<sequence length="166" mass="17978">MTLSGGASRQGGNDAVPRGSQAGQGADMPAFAHSNTVLFQHCDPAGIVFYPRYFEMINAVVETFFAEAVGWSFHQMHVVERLGVPMGRIEADFHAASRLGDVLDWTLATARVGGASADLVIRAACANEARLTARGTLVMVDLDRMKSRRWPDGPRAVLERYAEDVA</sequence>
<dbReference type="InterPro" id="IPR029069">
    <property type="entry name" value="HotDog_dom_sf"/>
</dbReference>
<name>A0A917SNR9_9RHOB</name>
<feature type="region of interest" description="Disordered" evidence="1">
    <location>
        <begin position="1"/>
        <end position="25"/>
    </location>
</feature>
<evidence type="ECO:0000313" key="3">
    <source>
        <dbReference type="Proteomes" id="UP000649829"/>
    </source>
</evidence>
<dbReference type="AlphaFoldDB" id="A0A917SNR9"/>
<keyword evidence="3" id="KW-1185">Reference proteome</keyword>
<evidence type="ECO:0000313" key="2">
    <source>
        <dbReference type="EMBL" id="GGL91167.1"/>
    </source>
</evidence>
<dbReference type="Pfam" id="PF13279">
    <property type="entry name" value="4HBT_2"/>
    <property type="match status" value="1"/>
</dbReference>
<gene>
    <name evidence="2" type="ORF">GCM10011534_11650</name>
</gene>
<organism evidence="2 3">
    <name type="scientific">Pseudooceanicola nanhaiensis</name>
    <dbReference type="NCBI Taxonomy" id="375761"/>
    <lineage>
        <taxon>Bacteria</taxon>
        <taxon>Pseudomonadati</taxon>
        <taxon>Pseudomonadota</taxon>
        <taxon>Alphaproteobacteria</taxon>
        <taxon>Rhodobacterales</taxon>
        <taxon>Paracoccaceae</taxon>
        <taxon>Pseudooceanicola</taxon>
    </lineage>
</organism>
<reference evidence="2" key="1">
    <citation type="journal article" date="2014" name="Int. J. Syst. Evol. Microbiol.">
        <title>Complete genome sequence of Corynebacterium casei LMG S-19264T (=DSM 44701T), isolated from a smear-ripened cheese.</title>
        <authorList>
            <consortium name="US DOE Joint Genome Institute (JGI-PGF)"/>
            <person name="Walter F."/>
            <person name="Albersmeier A."/>
            <person name="Kalinowski J."/>
            <person name="Ruckert C."/>
        </authorList>
    </citation>
    <scope>NUCLEOTIDE SEQUENCE</scope>
    <source>
        <strain evidence="2">CGMCC 1.6293</strain>
    </source>
</reference>
<comment type="caution">
    <text evidence="2">The sequence shown here is derived from an EMBL/GenBank/DDBJ whole genome shotgun (WGS) entry which is preliminary data.</text>
</comment>
<reference evidence="2" key="2">
    <citation type="submission" date="2020-09" db="EMBL/GenBank/DDBJ databases">
        <authorList>
            <person name="Sun Q."/>
            <person name="Zhou Y."/>
        </authorList>
    </citation>
    <scope>NUCLEOTIDE SEQUENCE</scope>
    <source>
        <strain evidence="2">CGMCC 1.6293</strain>
    </source>
</reference>
<protein>
    <submittedName>
        <fullName evidence="2">4-hydroxybenzoyl-CoA thioesterase</fullName>
    </submittedName>
</protein>